<keyword evidence="11" id="KW-0175">Coiled coil</keyword>
<feature type="binding site" evidence="10">
    <location>
        <position position="578"/>
    </location>
    <ligand>
        <name>ATP</name>
        <dbReference type="ChEBI" id="CHEBI:30616"/>
    </ligand>
</feature>
<evidence type="ECO:0000256" key="8">
    <source>
        <dbReference type="ARBA" id="ARBA00022786"/>
    </source>
</evidence>
<organism evidence="15 16">
    <name type="scientific">Elaeis guineensis var. tenera</name>
    <name type="common">Oil palm</name>
    <dbReference type="NCBI Taxonomy" id="51953"/>
    <lineage>
        <taxon>Eukaryota</taxon>
        <taxon>Viridiplantae</taxon>
        <taxon>Streptophyta</taxon>
        <taxon>Embryophyta</taxon>
        <taxon>Tracheophyta</taxon>
        <taxon>Spermatophyta</taxon>
        <taxon>Magnoliopsida</taxon>
        <taxon>Liliopsida</taxon>
        <taxon>Arecaceae</taxon>
        <taxon>Arecoideae</taxon>
        <taxon>Cocoseae</taxon>
        <taxon>Elaeidinae</taxon>
        <taxon>Elaeis</taxon>
    </lineage>
</organism>
<evidence type="ECO:0000256" key="2">
    <source>
        <dbReference type="ARBA" id="ARBA00004906"/>
    </source>
</evidence>
<dbReference type="GO" id="GO:0004674">
    <property type="term" value="F:protein serine/threonine kinase activity"/>
    <property type="evidence" value="ECO:0007669"/>
    <property type="project" value="UniProtKB-KW"/>
</dbReference>
<evidence type="ECO:0000313" key="15">
    <source>
        <dbReference type="Proteomes" id="UP000504607"/>
    </source>
</evidence>
<dbReference type="UniPathway" id="UPA00143"/>
<feature type="domain" description="U-box" evidence="14">
    <location>
        <begin position="840"/>
        <end position="914"/>
    </location>
</feature>
<dbReference type="AlphaFoldDB" id="A0A6I9S289"/>
<keyword evidence="5" id="KW-0808">Transferase</keyword>
<dbReference type="InterPro" id="IPR000719">
    <property type="entry name" value="Prot_kinase_dom"/>
</dbReference>
<dbReference type="GO" id="GO:0016567">
    <property type="term" value="P:protein ubiquitination"/>
    <property type="evidence" value="ECO:0007669"/>
    <property type="project" value="UniProtKB-UniPathway"/>
</dbReference>
<evidence type="ECO:0000256" key="7">
    <source>
        <dbReference type="ARBA" id="ARBA00022777"/>
    </source>
</evidence>
<comment type="pathway">
    <text evidence="2">Protein modification; protein ubiquitination.</text>
</comment>
<dbReference type="SUPFAM" id="SSF52402">
    <property type="entry name" value="Adenine nucleotide alpha hydrolases-like"/>
    <property type="match status" value="1"/>
</dbReference>
<feature type="compositionally biased region" description="Low complexity" evidence="12">
    <location>
        <begin position="24"/>
        <end position="39"/>
    </location>
</feature>
<keyword evidence="8" id="KW-0833">Ubl conjugation pathway</keyword>
<dbReference type="SMART" id="SM00220">
    <property type="entry name" value="S_TKc"/>
    <property type="match status" value="1"/>
</dbReference>
<dbReference type="InterPro" id="IPR003613">
    <property type="entry name" value="Ubox_domain"/>
</dbReference>
<feature type="region of interest" description="Disordered" evidence="12">
    <location>
        <begin position="340"/>
        <end position="375"/>
    </location>
</feature>
<evidence type="ECO:0000256" key="1">
    <source>
        <dbReference type="ARBA" id="ARBA00000900"/>
    </source>
</evidence>
<evidence type="ECO:0000256" key="5">
    <source>
        <dbReference type="ARBA" id="ARBA00022679"/>
    </source>
</evidence>
<evidence type="ECO:0000256" key="11">
    <source>
        <dbReference type="SAM" id="Coils"/>
    </source>
</evidence>
<feature type="compositionally biased region" description="Acidic residues" evidence="12">
    <location>
        <begin position="50"/>
        <end position="59"/>
    </location>
</feature>
<dbReference type="SUPFAM" id="SSF56112">
    <property type="entry name" value="Protein kinase-like (PK-like)"/>
    <property type="match status" value="1"/>
</dbReference>
<dbReference type="InterPro" id="IPR017441">
    <property type="entry name" value="Protein_kinase_ATP_BS"/>
</dbReference>
<dbReference type="OrthoDB" id="4062651at2759"/>
<dbReference type="Gene3D" id="3.30.200.20">
    <property type="entry name" value="Phosphorylase Kinase, domain 1"/>
    <property type="match status" value="1"/>
</dbReference>
<evidence type="ECO:0000256" key="4">
    <source>
        <dbReference type="ARBA" id="ARBA00022527"/>
    </source>
</evidence>
<evidence type="ECO:0000256" key="6">
    <source>
        <dbReference type="ARBA" id="ARBA00022741"/>
    </source>
</evidence>
<dbReference type="RefSeq" id="XP_010935862.1">
    <property type="nucleotide sequence ID" value="XM_010937560.3"/>
</dbReference>
<dbReference type="CDD" id="cd16655">
    <property type="entry name" value="RING-Ubox_WDSUB1-like"/>
    <property type="match status" value="1"/>
</dbReference>
<evidence type="ECO:0000259" key="13">
    <source>
        <dbReference type="PROSITE" id="PS50011"/>
    </source>
</evidence>
<evidence type="ECO:0000256" key="10">
    <source>
        <dbReference type="PROSITE-ProRule" id="PRU10141"/>
    </source>
</evidence>
<dbReference type="KEGG" id="egu:105055648"/>
<evidence type="ECO:0000256" key="9">
    <source>
        <dbReference type="ARBA" id="ARBA00022840"/>
    </source>
</evidence>
<dbReference type="InterPro" id="IPR014729">
    <property type="entry name" value="Rossmann-like_a/b/a_fold"/>
</dbReference>
<gene>
    <name evidence="16" type="primary">LOC105055648</name>
</gene>
<dbReference type="InterPro" id="IPR008271">
    <property type="entry name" value="Ser/Thr_kinase_AS"/>
</dbReference>
<sequence length="922" mass="104110">MALVSSPVPVFLPQQQQMERRGYGRTASVKSSGSSRSTVLTEIEEKPAAEEEEEEEEEDKVYVAVGKEVKEGKANLIWVLENTSRKKKIVIVHIHRPAQKIPMMGAWFPVNQLKEREVKAYWQLEREKMNKCLDEYIEICARLKVRAEKLVIETEDIGKGIVELIEKHVITKLVMGAAADKYYSRKMKELRSKTALSVQQQADPSCKIWFVCKGNLICMRDAGLGGSGIVQSPTASSSSRSSQSELRSKSLPQGQSEFLNLLPKSTQKVLRSVSVHFNFNSQEEATPSALPHEDLARSPRCSKGSFSDPWEAISRSSQCSERSLCPGSEEGRSNVVSFSALEEEGRQEGTSNLPSPYESEENRQSASSGLDDVGMDDDVYEKLQHALMEAEALKDEAYEESRKRRKAERDFYEAARKVKEAENSYTREMKQRKETEERLAGERTELEKLKKQRDDVFEELQNLCQQKMELELQIADSGRIVKDFEEKLSEAHHLLNSLRLEHEKLRRERDTAAREAEERNQKEVKVTNGAHGKASFSEFSYVELKQATLDFDDSLKIGEGGYGSVYQGFLRHTTVAIKLLNPQSTQGQSEFHQEVDVLSRVRHPHLVTLIGACPEAWALIYEFLPNGSLEDRLACRNNTPPLSWQTRTRIAAEIRSALIFLHSNKPQSVVHGDLKPANILLDANFTSKLGDFGICRFLVQSNTSTTPYCHTHPKGTFAYMDPEFLTSGELTPQSDVYSFGVIILRLLTGKPAFGIVGKVREALEKECLDEILDPSAGGWPYVQAKQLAQVGLKCCEVKRKRRPHLAGEAWRVLDPMMKAASSMGPSCLPFWLKASEDNNCIPSYFICPISQEMMKDPHIAADGFTYEAEAIRGWFDSDHDTSPMTNLKLPHRELLPNHALRYLMEQWLRQRNISSVASPNPT</sequence>
<dbReference type="PROSITE" id="PS51698">
    <property type="entry name" value="U_BOX"/>
    <property type="match status" value="1"/>
</dbReference>
<keyword evidence="6 10" id="KW-0547">Nucleotide-binding</keyword>
<evidence type="ECO:0000259" key="14">
    <source>
        <dbReference type="PROSITE" id="PS51698"/>
    </source>
</evidence>
<keyword evidence="7" id="KW-0418">Kinase</keyword>
<feature type="region of interest" description="Disordered" evidence="12">
    <location>
        <begin position="1"/>
        <end position="59"/>
    </location>
</feature>
<reference evidence="16" key="1">
    <citation type="submission" date="2025-08" db="UniProtKB">
        <authorList>
            <consortium name="RefSeq"/>
        </authorList>
    </citation>
    <scope>IDENTIFICATION</scope>
</reference>
<dbReference type="InParanoid" id="A0A6I9S289"/>
<dbReference type="Proteomes" id="UP000504607">
    <property type="component" value="Chromosome 12"/>
</dbReference>
<dbReference type="InterPro" id="IPR013083">
    <property type="entry name" value="Znf_RING/FYVE/PHD"/>
</dbReference>
<evidence type="ECO:0000256" key="3">
    <source>
        <dbReference type="ARBA" id="ARBA00012483"/>
    </source>
</evidence>
<dbReference type="CDD" id="cd01989">
    <property type="entry name" value="USP_STK_Ubox_N"/>
    <property type="match status" value="1"/>
</dbReference>
<dbReference type="Pfam" id="PF00069">
    <property type="entry name" value="Pkinase"/>
    <property type="match status" value="1"/>
</dbReference>
<dbReference type="Pfam" id="PF04564">
    <property type="entry name" value="U-box"/>
    <property type="match status" value="1"/>
</dbReference>
<protein>
    <recommendedName>
        <fullName evidence="3">RING-type E3 ubiquitin transferase</fullName>
        <ecNumber evidence="3">2.3.2.27</ecNumber>
    </recommendedName>
</protein>
<dbReference type="FunCoup" id="A0A6I9S289">
    <property type="interactions" value="445"/>
</dbReference>
<dbReference type="PROSITE" id="PS00107">
    <property type="entry name" value="PROTEIN_KINASE_ATP"/>
    <property type="match status" value="1"/>
</dbReference>
<dbReference type="InterPro" id="IPR051348">
    <property type="entry name" value="U-box_ubiquitin_ligases"/>
</dbReference>
<keyword evidence="4" id="KW-0723">Serine/threonine-protein kinase</keyword>
<dbReference type="PROSITE" id="PS50011">
    <property type="entry name" value="PROTEIN_KINASE_DOM"/>
    <property type="match status" value="1"/>
</dbReference>
<comment type="catalytic activity">
    <reaction evidence="1">
        <text>S-ubiquitinyl-[E2 ubiquitin-conjugating enzyme]-L-cysteine + [acceptor protein]-L-lysine = [E2 ubiquitin-conjugating enzyme]-L-cysteine + N(6)-ubiquitinyl-[acceptor protein]-L-lysine.</text>
        <dbReference type="EC" id="2.3.2.27"/>
    </reaction>
</comment>
<feature type="compositionally biased region" description="Low complexity" evidence="12">
    <location>
        <begin position="232"/>
        <end position="245"/>
    </location>
</feature>
<evidence type="ECO:0000313" key="16">
    <source>
        <dbReference type="RefSeq" id="XP_010935862.1"/>
    </source>
</evidence>
<dbReference type="SUPFAM" id="SSF57850">
    <property type="entry name" value="RING/U-box"/>
    <property type="match status" value="1"/>
</dbReference>
<feature type="region of interest" description="Disordered" evidence="12">
    <location>
        <begin position="229"/>
        <end position="252"/>
    </location>
</feature>
<feature type="coiled-coil region" evidence="11">
    <location>
        <begin position="380"/>
        <end position="522"/>
    </location>
</feature>
<dbReference type="GeneID" id="105055648"/>
<dbReference type="FunFam" id="3.30.200.20:FF:000039">
    <property type="entry name" value="receptor-like protein kinase FERONIA"/>
    <property type="match status" value="1"/>
</dbReference>
<dbReference type="Gene3D" id="1.10.510.10">
    <property type="entry name" value="Transferase(Phosphotransferase) domain 1"/>
    <property type="match status" value="1"/>
</dbReference>
<dbReference type="InterPro" id="IPR011009">
    <property type="entry name" value="Kinase-like_dom_sf"/>
</dbReference>
<keyword evidence="15" id="KW-1185">Reference proteome</keyword>
<keyword evidence="9 10" id="KW-0067">ATP-binding</keyword>
<dbReference type="PROSITE" id="PS00108">
    <property type="entry name" value="PROTEIN_KINASE_ST"/>
    <property type="match status" value="1"/>
</dbReference>
<proteinExistence type="predicted"/>
<dbReference type="PANTHER" id="PTHR45647:SF153">
    <property type="entry name" value="PROTEIN KINASE DOMAIN-CONTAINING PROTEIN"/>
    <property type="match status" value="1"/>
</dbReference>
<dbReference type="SMART" id="SM00504">
    <property type="entry name" value="Ubox"/>
    <property type="match status" value="1"/>
</dbReference>
<name>A0A6I9S289_ELAGV</name>
<dbReference type="Gene3D" id="3.40.50.620">
    <property type="entry name" value="HUPs"/>
    <property type="match status" value="1"/>
</dbReference>
<dbReference type="PANTHER" id="PTHR45647">
    <property type="entry name" value="OS02G0152300 PROTEIN"/>
    <property type="match status" value="1"/>
</dbReference>
<evidence type="ECO:0000256" key="12">
    <source>
        <dbReference type="SAM" id="MobiDB-lite"/>
    </source>
</evidence>
<feature type="domain" description="Protein kinase" evidence="13">
    <location>
        <begin position="551"/>
        <end position="817"/>
    </location>
</feature>
<dbReference type="EC" id="2.3.2.27" evidence="3"/>
<accession>A0A6I9S289</accession>
<dbReference type="GO" id="GO:0061630">
    <property type="term" value="F:ubiquitin protein ligase activity"/>
    <property type="evidence" value="ECO:0007669"/>
    <property type="project" value="UniProtKB-EC"/>
</dbReference>
<dbReference type="Gene3D" id="3.30.40.10">
    <property type="entry name" value="Zinc/RING finger domain, C3HC4 (zinc finger)"/>
    <property type="match status" value="1"/>
</dbReference>
<feature type="region of interest" description="Disordered" evidence="12">
    <location>
        <begin position="283"/>
        <end position="302"/>
    </location>
</feature>
<dbReference type="GO" id="GO:0005524">
    <property type="term" value="F:ATP binding"/>
    <property type="evidence" value="ECO:0007669"/>
    <property type="project" value="UniProtKB-UniRule"/>
</dbReference>